<dbReference type="Pfam" id="PF02922">
    <property type="entry name" value="CBM_48"/>
    <property type="match status" value="1"/>
</dbReference>
<dbReference type="Gene3D" id="2.60.40.10">
    <property type="entry name" value="Immunoglobulins"/>
    <property type="match status" value="1"/>
</dbReference>
<dbReference type="RefSeq" id="WP_378517434.1">
    <property type="nucleotide sequence ID" value="NZ_CBCSDI010000025.1"/>
</dbReference>
<proteinExistence type="inferred from homology"/>
<dbReference type="InterPro" id="IPR044505">
    <property type="entry name" value="GlgX_Isoamylase_N_E_set"/>
</dbReference>
<evidence type="ECO:0000256" key="2">
    <source>
        <dbReference type="ARBA" id="ARBA00022801"/>
    </source>
</evidence>
<dbReference type="InterPro" id="IPR014756">
    <property type="entry name" value="Ig_E-set"/>
</dbReference>
<dbReference type="InterPro" id="IPR017853">
    <property type="entry name" value="GH"/>
</dbReference>
<dbReference type="InterPro" id="IPR006047">
    <property type="entry name" value="GH13_cat_dom"/>
</dbReference>
<organism evidence="6 7">
    <name type="scientific">Nocardioides zeicaulis</name>
    <dbReference type="NCBI Taxonomy" id="1776857"/>
    <lineage>
        <taxon>Bacteria</taxon>
        <taxon>Bacillati</taxon>
        <taxon>Actinomycetota</taxon>
        <taxon>Actinomycetes</taxon>
        <taxon>Propionibacteriales</taxon>
        <taxon>Nocardioidaceae</taxon>
        <taxon>Nocardioides</taxon>
    </lineage>
</organism>
<dbReference type="SUPFAM" id="SSF81296">
    <property type="entry name" value="E set domains"/>
    <property type="match status" value="1"/>
</dbReference>
<sequence length="723" mass="81072">MTETWPGSAYPLGATYDGTGTNFALFSEVAERVELCLIDEDTDGTRTETRVELTEVDAFVWHAYLPGVQPGQRYGYRVHGPWDPANGLRCNPNKLLLDPYAKATVGEYEWDPSVFSYDFEDPEATNDDDSLPHVMLGVVINPFFDWEGEARPRVPYHDTLVYEAHVKGLTQLHPDVPENLRGTYAGIAHPAVVEHLTRLGVTAIELMPVHQFVQDDALVQKGLRNYWGYNTIGFFAPQESYAATDGLGQQVQEFKAMVKALHAEGIEVILDVVYNHTAEGNHLGPTLSMKGIDNVAYYRLVEDDQQYYMDYTGTGNSLNVRHPHSLQLIMDSLRYWVTEMHVDGFRFDLASTLAREFYDVDKLSTFFELVQQDPVVSQVKLIAEPWDIGPGGYQVGGFPPQWTEWNGAYRDTVRDFWRGEPALGEFASRVAGSSDLYENSGRRPFASINFVTAHDGFTLRDLVSYNEKHNEANGEDNNDGESHNRSWNHGVEGPTDDEHVNALRSREQRNFITTLLLSQGVPMLLHGDELGRTQDGNNNGYAQDNELTWVHWDQADHGLIEFTAAVSRLRREHRTFRRRQFFTGQADENGLDDIVWLHPDGRPMEEGDWDSGQKSLGMYLNGDAINTRDSRGKDITDDHFLLFFNADGACEVTLPPAEYAEAWDVLIDTGGVADDRGTCPAGSTLPLGERSTLVLREHVEQPAEETDKSVAASLTTTPGTEAP</sequence>
<dbReference type="Proteomes" id="UP001589698">
    <property type="component" value="Unassembled WGS sequence"/>
</dbReference>
<accession>A0ABV6DYF5</accession>
<evidence type="ECO:0000313" key="6">
    <source>
        <dbReference type="EMBL" id="MFC0221761.1"/>
    </source>
</evidence>
<dbReference type="CDD" id="cd11326">
    <property type="entry name" value="AmyAc_Glg_debranch"/>
    <property type="match status" value="1"/>
</dbReference>
<keyword evidence="7" id="KW-1185">Reference proteome</keyword>
<dbReference type="InterPro" id="IPR013783">
    <property type="entry name" value="Ig-like_fold"/>
</dbReference>
<keyword evidence="3 6" id="KW-0326">Glycosidase</keyword>
<evidence type="ECO:0000313" key="7">
    <source>
        <dbReference type="Proteomes" id="UP001589698"/>
    </source>
</evidence>
<dbReference type="GO" id="GO:0120549">
    <property type="term" value="F:limit dextrin alpha-1,6-maltotetraose-hydrolase activity"/>
    <property type="evidence" value="ECO:0007669"/>
    <property type="project" value="UniProtKB-EC"/>
</dbReference>
<dbReference type="SMART" id="SM00642">
    <property type="entry name" value="Aamy"/>
    <property type="match status" value="1"/>
</dbReference>
<feature type="domain" description="Glycosyl hydrolase family 13 catalytic" evidence="5">
    <location>
        <begin position="171"/>
        <end position="570"/>
    </location>
</feature>
<dbReference type="InterPro" id="IPR013780">
    <property type="entry name" value="Glyco_hydro_b"/>
</dbReference>
<comment type="similarity">
    <text evidence="1">Belongs to the glycosyl hydrolase 13 family.</text>
</comment>
<dbReference type="SUPFAM" id="SSF51011">
    <property type="entry name" value="Glycosyl hydrolase domain"/>
    <property type="match status" value="1"/>
</dbReference>
<evidence type="ECO:0000256" key="3">
    <source>
        <dbReference type="ARBA" id="ARBA00023295"/>
    </source>
</evidence>
<dbReference type="InterPro" id="IPR004193">
    <property type="entry name" value="Glyco_hydro_13_N"/>
</dbReference>
<dbReference type="EC" id="3.2.1.196" evidence="6"/>
<dbReference type="CDD" id="cd02856">
    <property type="entry name" value="E_set_GDE_Isoamylase_N"/>
    <property type="match status" value="1"/>
</dbReference>
<evidence type="ECO:0000259" key="5">
    <source>
        <dbReference type="SMART" id="SM00642"/>
    </source>
</evidence>
<feature type="region of interest" description="Disordered" evidence="4">
    <location>
        <begin position="469"/>
        <end position="495"/>
    </location>
</feature>
<feature type="compositionally biased region" description="Polar residues" evidence="4">
    <location>
        <begin position="712"/>
        <end position="723"/>
    </location>
</feature>
<reference evidence="6 7" key="1">
    <citation type="submission" date="2024-09" db="EMBL/GenBank/DDBJ databases">
        <authorList>
            <person name="Sun Q."/>
            <person name="Mori K."/>
        </authorList>
    </citation>
    <scope>NUCLEOTIDE SEQUENCE [LARGE SCALE GENOMIC DNA]</scope>
    <source>
        <strain evidence="6 7">CCM 8654</strain>
    </source>
</reference>
<dbReference type="Gene3D" id="3.20.20.80">
    <property type="entry name" value="Glycosidases"/>
    <property type="match status" value="1"/>
</dbReference>
<dbReference type="Gene3D" id="2.60.40.1180">
    <property type="entry name" value="Golgi alpha-mannosidase II"/>
    <property type="match status" value="1"/>
</dbReference>
<protein>
    <submittedName>
        <fullName evidence="6">Glycogen debranching protein GlgX</fullName>
        <ecNumber evidence="6">3.2.1.196</ecNumber>
    </submittedName>
</protein>
<dbReference type="InterPro" id="IPR011837">
    <property type="entry name" value="Glycogen_debranch_GlgX"/>
</dbReference>
<gene>
    <name evidence="6" type="primary">glgX</name>
    <name evidence="6" type="ORF">ACFFJG_04660</name>
</gene>
<keyword evidence="2 6" id="KW-0378">Hydrolase</keyword>
<dbReference type="Pfam" id="PF00128">
    <property type="entry name" value="Alpha-amylase"/>
    <property type="match status" value="1"/>
</dbReference>
<feature type="region of interest" description="Disordered" evidence="4">
    <location>
        <begin position="700"/>
        <end position="723"/>
    </location>
</feature>
<dbReference type="NCBIfam" id="TIGR02100">
    <property type="entry name" value="glgX_debranch"/>
    <property type="match status" value="1"/>
</dbReference>
<name>A0ABV6DYF5_9ACTN</name>
<evidence type="ECO:0000256" key="1">
    <source>
        <dbReference type="ARBA" id="ARBA00008061"/>
    </source>
</evidence>
<dbReference type="PANTHER" id="PTHR43002">
    <property type="entry name" value="GLYCOGEN DEBRANCHING ENZYME"/>
    <property type="match status" value="1"/>
</dbReference>
<comment type="caution">
    <text evidence="6">The sequence shown here is derived from an EMBL/GenBank/DDBJ whole genome shotgun (WGS) entry which is preliminary data.</text>
</comment>
<evidence type="ECO:0000256" key="4">
    <source>
        <dbReference type="SAM" id="MobiDB-lite"/>
    </source>
</evidence>
<dbReference type="SUPFAM" id="SSF51445">
    <property type="entry name" value="(Trans)glycosidases"/>
    <property type="match status" value="1"/>
</dbReference>
<dbReference type="EMBL" id="JBHLXH010000001">
    <property type="protein sequence ID" value="MFC0221761.1"/>
    <property type="molecule type" value="Genomic_DNA"/>
</dbReference>